<dbReference type="Pfam" id="PF00501">
    <property type="entry name" value="AMP-binding"/>
    <property type="match status" value="1"/>
</dbReference>
<dbReference type="InterPro" id="IPR020845">
    <property type="entry name" value="AMP-binding_CS"/>
</dbReference>
<reference evidence="4 5" key="1">
    <citation type="submission" date="2016-10" db="EMBL/GenBank/DDBJ databases">
        <authorList>
            <person name="Varghese N."/>
            <person name="Submissions S."/>
        </authorList>
    </citation>
    <scope>NUCLEOTIDE SEQUENCE [LARGE SCALE GENOMIC DNA]</scope>
    <source>
        <strain evidence="4 5">YR512</strain>
    </source>
</reference>
<dbReference type="InterPro" id="IPR050237">
    <property type="entry name" value="ATP-dep_AMP-bd_enzyme"/>
</dbReference>
<evidence type="ECO:0000313" key="4">
    <source>
        <dbReference type="EMBL" id="SFJ42791.1"/>
    </source>
</evidence>
<comment type="caution">
    <text evidence="4">The sequence shown here is derived from an EMBL/GenBank/DDBJ whole genome shotgun (WGS) entry which is preliminary data.</text>
</comment>
<dbReference type="PROSITE" id="PS00455">
    <property type="entry name" value="AMP_BINDING"/>
    <property type="match status" value="1"/>
</dbReference>
<evidence type="ECO:0000313" key="5">
    <source>
        <dbReference type="Proteomes" id="UP000198841"/>
    </source>
</evidence>
<protein>
    <submittedName>
        <fullName evidence="4">Acyl-coenzyme A synthetase/AMP-(Fatty) acid ligase</fullName>
    </submittedName>
</protein>
<organism evidence="4 5">
    <name type="scientific">Candidatus Pantoea symbiotica</name>
    <dbReference type="NCBI Taxonomy" id="1884370"/>
    <lineage>
        <taxon>Bacteria</taxon>
        <taxon>Pseudomonadati</taxon>
        <taxon>Pseudomonadota</taxon>
        <taxon>Gammaproteobacteria</taxon>
        <taxon>Enterobacterales</taxon>
        <taxon>Erwiniaceae</taxon>
        <taxon>Pantoea</taxon>
    </lineage>
</organism>
<dbReference type="SUPFAM" id="SSF56801">
    <property type="entry name" value="Acetyl-CoA synthetase-like"/>
    <property type="match status" value="1"/>
</dbReference>
<dbReference type="GO" id="GO:0016874">
    <property type="term" value="F:ligase activity"/>
    <property type="evidence" value="ECO:0007669"/>
    <property type="project" value="UniProtKB-KW"/>
</dbReference>
<gene>
    <name evidence="4" type="ORF">SAMN05518863_101446</name>
</gene>
<evidence type="ECO:0000256" key="1">
    <source>
        <dbReference type="ARBA" id="ARBA00006432"/>
    </source>
</evidence>
<name>A0A1I3RBQ3_9GAMM</name>
<evidence type="ECO:0000259" key="3">
    <source>
        <dbReference type="Pfam" id="PF00501"/>
    </source>
</evidence>
<dbReference type="InterPro" id="IPR045851">
    <property type="entry name" value="AMP-bd_C_sf"/>
</dbReference>
<evidence type="ECO:0000256" key="2">
    <source>
        <dbReference type="ARBA" id="ARBA00022598"/>
    </source>
</evidence>
<keyword evidence="5" id="KW-1185">Reference proteome</keyword>
<dbReference type="RefSeq" id="WP_008102290.1">
    <property type="nucleotide sequence ID" value="NZ_FOSD01000001.1"/>
</dbReference>
<comment type="similarity">
    <text evidence="1">Belongs to the ATP-dependent AMP-binding enzyme family.</text>
</comment>
<keyword evidence="2 4" id="KW-0436">Ligase</keyword>
<dbReference type="Proteomes" id="UP000198841">
    <property type="component" value="Unassembled WGS sequence"/>
</dbReference>
<dbReference type="PANTHER" id="PTHR43767:SF8">
    <property type="entry name" value="LONG-CHAIN-FATTY-ACID--COA LIGASE"/>
    <property type="match status" value="1"/>
</dbReference>
<dbReference type="InterPro" id="IPR042099">
    <property type="entry name" value="ANL_N_sf"/>
</dbReference>
<dbReference type="Gene3D" id="3.40.50.12780">
    <property type="entry name" value="N-terminal domain of ligase-like"/>
    <property type="match status" value="1"/>
</dbReference>
<dbReference type="PANTHER" id="PTHR43767">
    <property type="entry name" value="LONG-CHAIN-FATTY-ACID--COA LIGASE"/>
    <property type="match status" value="1"/>
</dbReference>
<proteinExistence type="inferred from homology"/>
<dbReference type="EMBL" id="FOSD01000001">
    <property type="protein sequence ID" value="SFJ42791.1"/>
    <property type="molecule type" value="Genomic_DNA"/>
</dbReference>
<feature type="domain" description="AMP-dependent synthetase/ligase" evidence="3">
    <location>
        <begin position="118"/>
        <end position="277"/>
    </location>
</feature>
<dbReference type="Gene3D" id="3.30.300.30">
    <property type="match status" value="1"/>
</dbReference>
<sequence>MNLHSLRDWLSTPDRIVAWHGQQQYTLHILRQQVQALVDRLQNQPGQYWALCFDNSYAFTAALLALWHAGKTPVIPGHCRAAQLEEMADSLDGVISDMPLAVSLPQLYWDGALASDALPPIATDATLVLFTSGSTGTPRRVVKSLRALDLEARWLNTLWGARLRDCHVIASVSHQHLYGLSFRIVLPMALGLPFAAQQIFYSEQLADQSPDRRYAFISSPAFLRRLDPALAGPCCELIVSAGGALPWTAAQHAQQALSCTVDEIYGSTETGVIGWRCASEENALWHCFPQITLREQEAGRWRVFSALLETDAGCALDDRIVQQPSGQFQLAGRQDRVVKIEDKRVSLSEIERRLLALPGVDDAAALAIQRHGRHAIGVVLALPEMLDAATLHQLKIEWKRALQPWLEPVAMPRYWRVVTTIPVTAQSKRAWPQIEELFDVAG</sequence>
<accession>A0A1I3RBQ3</accession>
<dbReference type="InterPro" id="IPR000873">
    <property type="entry name" value="AMP-dep_synth/lig_dom"/>
</dbReference>